<dbReference type="AlphaFoldDB" id="A0A822XJF5"/>
<reference evidence="1 2" key="1">
    <citation type="journal article" date="2020" name="Mol. Biol. Evol.">
        <title>Distinct Expression and Methylation Patterns for Genes with Different Fates following a Single Whole-Genome Duplication in Flowering Plants.</title>
        <authorList>
            <person name="Shi T."/>
            <person name="Rahmani R.S."/>
            <person name="Gugger P.F."/>
            <person name="Wang M."/>
            <person name="Li H."/>
            <person name="Zhang Y."/>
            <person name="Li Z."/>
            <person name="Wang Q."/>
            <person name="Van de Peer Y."/>
            <person name="Marchal K."/>
            <person name="Chen J."/>
        </authorList>
    </citation>
    <scope>NUCLEOTIDE SEQUENCE [LARGE SCALE GENOMIC DNA]</scope>
    <source>
        <tissue evidence="1">Leaf</tissue>
    </source>
</reference>
<evidence type="ECO:0000313" key="1">
    <source>
        <dbReference type="EMBL" id="DAD19291.1"/>
    </source>
</evidence>
<keyword evidence="2" id="KW-1185">Reference proteome</keyword>
<organism evidence="1 2">
    <name type="scientific">Nelumbo nucifera</name>
    <name type="common">Sacred lotus</name>
    <dbReference type="NCBI Taxonomy" id="4432"/>
    <lineage>
        <taxon>Eukaryota</taxon>
        <taxon>Viridiplantae</taxon>
        <taxon>Streptophyta</taxon>
        <taxon>Embryophyta</taxon>
        <taxon>Tracheophyta</taxon>
        <taxon>Spermatophyta</taxon>
        <taxon>Magnoliopsida</taxon>
        <taxon>Proteales</taxon>
        <taxon>Nelumbonaceae</taxon>
        <taxon>Nelumbo</taxon>
    </lineage>
</organism>
<protein>
    <submittedName>
        <fullName evidence="1">Uncharacterized protein</fullName>
    </submittedName>
</protein>
<comment type="caution">
    <text evidence="1">The sequence shown here is derived from an EMBL/GenBank/DDBJ whole genome shotgun (WGS) entry which is preliminary data.</text>
</comment>
<accession>A0A822XJF5</accession>
<gene>
    <name evidence="1" type="ORF">HUJ06_020754</name>
</gene>
<dbReference type="Proteomes" id="UP000607653">
    <property type="component" value="Unassembled WGS sequence"/>
</dbReference>
<evidence type="ECO:0000313" key="2">
    <source>
        <dbReference type="Proteomes" id="UP000607653"/>
    </source>
</evidence>
<dbReference type="EMBL" id="DUZY01000001">
    <property type="protein sequence ID" value="DAD19291.1"/>
    <property type="molecule type" value="Genomic_DNA"/>
</dbReference>
<name>A0A822XJF5_NELNU</name>
<proteinExistence type="predicted"/>
<sequence>MSPFDELHPNRPCNMCLVTENRSSHSHAHALRRLGVMSTLSLERNKNSLPSRLQTSQMHTTQETQCLLSNYQLYLRRTDY</sequence>